<keyword evidence="1" id="KW-0677">Repeat</keyword>
<reference evidence="6" key="1">
    <citation type="submission" date="2019-10" db="EMBL/GenBank/DDBJ databases">
        <title>Short sand fly seasons in Tbilisi, Georgia, hinder development of host immunity to saliva of the visceral leishmaniasis vector Phlebotomus kandelakii.</title>
        <authorList>
            <person name="Oliveira F."/>
            <person name="Giorgobiani E."/>
            <person name="Guimaraes-Costa A.B."/>
            <person name="Abdeladhim M."/>
            <person name="Oristian J."/>
            <person name="Tskhvaradze L."/>
            <person name="Tsertsvadze N."/>
            <person name="Zakalashvili M."/>
            <person name="Valenzuela J.G."/>
            <person name="Kamhawi S."/>
        </authorList>
    </citation>
    <scope>NUCLEOTIDE SEQUENCE</scope>
    <source>
        <strain evidence="6">Wild-capture in Tbilisi</strain>
        <tissue evidence="6">Salivary glands</tissue>
    </source>
</reference>
<evidence type="ECO:0000256" key="1">
    <source>
        <dbReference type="ARBA" id="ARBA00022737"/>
    </source>
</evidence>
<accession>A0A6B2EF93</accession>
<dbReference type="SUPFAM" id="SSF46966">
    <property type="entry name" value="Spectrin repeat"/>
    <property type="match status" value="2"/>
</dbReference>
<dbReference type="InterPro" id="IPR056804">
    <property type="entry name" value="Spectrin_SESTD1"/>
</dbReference>
<organism evidence="6">
    <name type="scientific">Phlebotomus kandelakii</name>
    <dbReference type="NCBI Taxonomy" id="1109342"/>
    <lineage>
        <taxon>Eukaryota</taxon>
        <taxon>Metazoa</taxon>
        <taxon>Ecdysozoa</taxon>
        <taxon>Arthropoda</taxon>
        <taxon>Hexapoda</taxon>
        <taxon>Insecta</taxon>
        <taxon>Pterygota</taxon>
        <taxon>Neoptera</taxon>
        <taxon>Endopterygota</taxon>
        <taxon>Diptera</taxon>
        <taxon>Nematocera</taxon>
        <taxon>Psychodoidea</taxon>
        <taxon>Psychodidae</taxon>
        <taxon>Phlebotomus</taxon>
        <taxon>Larroussius</taxon>
    </lineage>
</organism>
<dbReference type="InterPro" id="IPR001251">
    <property type="entry name" value="CRAL-TRIO_dom"/>
</dbReference>
<feature type="compositionally biased region" description="Polar residues" evidence="4">
    <location>
        <begin position="835"/>
        <end position="847"/>
    </location>
</feature>
<evidence type="ECO:0000256" key="4">
    <source>
        <dbReference type="SAM" id="MobiDB-lite"/>
    </source>
</evidence>
<evidence type="ECO:0000256" key="2">
    <source>
        <dbReference type="ARBA" id="ARBA00038285"/>
    </source>
</evidence>
<dbReference type="PROSITE" id="PS50191">
    <property type="entry name" value="CRAL_TRIO"/>
    <property type="match status" value="1"/>
</dbReference>
<proteinExistence type="inferred from homology"/>
<comment type="similarity">
    <text evidence="2">Belongs to the SOLO family.</text>
</comment>
<dbReference type="GO" id="GO:0005546">
    <property type="term" value="F:phosphatidylinositol-4,5-bisphosphate binding"/>
    <property type="evidence" value="ECO:0007669"/>
    <property type="project" value="TreeGrafter"/>
</dbReference>
<keyword evidence="3" id="KW-0175">Coiled coil</keyword>
<dbReference type="GO" id="GO:0032266">
    <property type="term" value="F:phosphatidylinositol-3-phosphate binding"/>
    <property type="evidence" value="ECO:0007669"/>
    <property type="project" value="TreeGrafter"/>
</dbReference>
<evidence type="ECO:0000256" key="3">
    <source>
        <dbReference type="SAM" id="Coils"/>
    </source>
</evidence>
<dbReference type="EMBL" id="GIFK01004346">
    <property type="protein sequence ID" value="NBJ62049.1"/>
    <property type="molecule type" value="Transcribed_RNA"/>
</dbReference>
<protein>
    <submittedName>
        <fullName evidence="6">Putative sec14 domain and spectrin repeat-containing protein 1</fullName>
    </submittedName>
</protein>
<dbReference type="PANTHER" id="PTHR46607">
    <property type="entry name" value="SEC14 DOMAIN AND SPECTRIN REPEAT-CONTAINING PROTEIN 1"/>
    <property type="match status" value="1"/>
</dbReference>
<dbReference type="GO" id="GO:0010314">
    <property type="term" value="F:phosphatidylinositol-5-phosphate binding"/>
    <property type="evidence" value="ECO:0007669"/>
    <property type="project" value="TreeGrafter"/>
</dbReference>
<dbReference type="PANTHER" id="PTHR46607:SF1">
    <property type="entry name" value="SEC14 DOMAIN AND SPECTRIN REPEAT-CONTAINING PROTEIN 1"/>
    <property type="match status" value="1"/>
</dbReference>
<dbReference type="CDD" id="cd00170">
    <property type="entry name" value="SEC14"/>
    <property type="match status" value="1"/>
</dbReference>
<feature type="domain" description="CRAL-TRIO" evidence="5">
    <location>
        <begin position="43"/>
        <end position="150"/>
    </location>
</feature>
<sequence length="927" mass="105854">MEEDVLNALQTRSAFLPGGRDRDNNLLLVIPVPFELHPWTKPYLENSIKYILSSLSDETKNCGFTVIVDAQKCSWRLAKMHMKATSLLGANLASLIVIRPDAFWDKQRVENCAKTNKTGEPIIISKSRLSKYFDMSELPDELGGTLAYSHEQWLHNRMRFEDFKKAYDRSVNDLENLHITLLDSKSLRANETEQALKTCATLNGDAQRLVQTVIENGKTLIADLGKISWNPNSDFVKSPDLMDALESIKRMLNEVEKRQTEVANAWIELEKSIEVARELASLEEGVAFVTNWILSTAESMLNVQKKIGYDVQTSEELRKKHEQLEMQCWDTYGLYAELLHKINTFDVPKDSFIHKDLMSKKDFMDFVCRSFATRLERRRNTLITSLRFFRLVSEYFDRTSEVFESLIMRNRADDFENASMNLQKLKDSQQDLESVEKELIREGEKLSDMLAMPVKDALGCDIGIDYSEDIVNIRDILDASIARRNIFIDSVELQKLTLEQVTYIHSYEEDARVAIKWMEDLYSVMIKLHSHVGCNMYEIQTQKEELQTFQETAKGIFSYGCQLLEASLTLRQSCKLEISCNTDMLMQLQRAWSNLQSVSQEQMTRLRVSAVFHRSVEDHCQKLKELRVAVETTCDIDDPDRRRGRLRKYLACRERLLVEVGRMVRLGRLLKTRLKEAFVLDDNSDGVSSSGENNRVVMATDNVIACEAISEKLNTVATVAEALDNVLRDTQHGLEVIETTATEKKSENGTDDWNSSLKSSKSSTEDESFITASECTWTPQSRSSSYHTASECRASPWWDSEKNSLDIADVSDIENENQSNKLGHVLSSNSASFDESEHSFLSPSTHSPLYAEHSDSDDARKKSLNHRGRDSPDPGALLEDEEETVEIKDDPEGQKVRSEANSSGHDFLTWNGYYQNFITKQTIKGCF</sequence>
<dbReference type="Gene3D" id="1.20.58.60">
    <property type="match status" value="2"/>
</dbReference>
<evidence type="ECO:0000313" key="6">
    <source>
        <dbReference type="EMBL" id="NBJ62049.1"/>
    </source>
</evidence>
<feature type="compositionally biased region" description="Basic and acidic residues" evidence="4">
    <location>
        <begin position="885"/>
        <end position="898"/>
    </location>
</feature>
<feature type="compositionally biased region" description="Basic and acidic residues" evidence="4">
    <location>
        <begin position="852"/>
        <end position="872"/>
    </location>
</feature>
<dbReference type="AlphaFoldDB" id="A0A6B2EF93"/>
<feature type="region of interest" description="Disordered" evidence="4">
    <location>
        <begin position="742"/>
        <end position="761"/>
    </location>
</feature>
<dbReference type="GO" id="GO:0080025">
    <property type="term" value="F:phosphatidylinositol-3,5-bisphosphate binding"/>
    <property type="evidence" value="ECO:0007669"/>
    <property type="project" value="TreeGrafter"/>
</dbReference>
<evidence type="ECO:0000259" key="5">
    <source>
        <dbReference type="PROSITE" id="PS50191"/>
    </source>
</evidence>
<dbReference type="GO" id="GO:0070273">
    <property type="term" value="F:phosphatidylinositol-4-phosphate binding"/>
    <property type="evidence" value="ECO:0007669"/>
    <property type="project" value="TreeGrafter"/>
</dbReference>
<dbReference type="Pfam" id="PF24915">
    <property type="entry name" value="Spectrin_SESTD1"/>
    <property type="match status" value="1"/>
</dbReference>
<feature type="region of interest" description="Disordered" evidence="4">
    <location>
        <begin position="835"/>
        <end position="903"/>
    </location>
</feature>
<name>A0A6B2EF93_9DIPT</name>
<dbReference type="GO" id="GO:0043325">
    <property type="term" value="F:phosphatidylinositol-3,4-bisphosphate binding"/>
    <property type="evidence" value="ECO:0007669"/>
    <property type="project" value="TreeGrafter"/>
</dbReference>
<feature type="coiled-coil region" evidence="3">
    <location>
        <begin position="415"/>
        <end position="445"/>
    </location>
</feature>